<keyword evidence="1" id="KW-0732">Signal</keyword>
<evidence type="ECO:0000313" key="3">
    <source>
        <dbReference type="Proteomes" id="UP001231518"/>
    </source>
</evidence>
<dbReference type="Pfam" id="PF03260">
    <property type="entry name" value="Lipoprotein_11"/>
    <property type="match status" value="1"/>
</dbReference>
<dbReference type="InterPro" id="IPR004943">
    <property type="entry name" value="Lipoprotein_11"/>
</dbReference>
<dbReference type="Gene3D" id="1.10.10.2400">
    <property type="entry name" value="Lepidopteran low molecular weight (30 kD) lipoprotein, N-terminal domain"/>
    <property type="match status" value="1"/>
</dbReference>
<keyword evidence="3" id="KW-1185">Reference proteome</keyword>
<sequence length="436" mass="49194">MLSISAWKAAQRPNYETNRDKTYPYSECPFLGEYYLVAIPTSLSNLVEHVDYWGEGRIVHQNGVSGFTNCYNVNHTYQLVSNGPDKGRKIPNRIPVVSYTNCDTSGYIKNNSVKTITIMGAPINSSCAADIARMVHPDQGKVIAYGFQTNSADIKNLVMHLKMKDLFLYSNYTLPKELQGVSMFDHHLAFLNLSMLKEELHKNVIEADFDIAVELAKTMDTESGSEAIIDVVTRLLNEGSPKIMAFAYKLWHSGGEEIVRTTFPGAIQQIIIGGFVTIVNKQYQQALKLDANTDSYNDRLAWGDKSDKTSKRVTWKFMAVLENQNVVFKVQDLNYNMFLKLDANTDNYGDRKGWGSVSDSGINHEFYLEPYSKDGILVFRIINYQYSQALKLDANTDQYGDRQLWGHNGDAHANNAALDWVISSNAKSFEMEKSVI</sequence>
<gene>
    <name evidence="2" type="ORF">PYW07_009059</name>
</gene>
<reference evidence="2" key="1">
    <citation type="submission" date="2023-03" db="EMBL/GenBank/DDBJ databases">
        <title>Chromosome-level genomes of two armyworms, Mythimna separata and Mythimna loreyi, provide insights into the biosynthesis and reception of sex pheromones.</title>
        <authorList>
            <person name="Zhao H."/>
        </authorList>
    </citation>
    <scope>NUCLEOTIDE SEQUENCE</scope>
    <source>
        <strain evidence="2">BeijingLab</strain>
        <tissue evidence="2">Pupa</tissue>
    </source>
</reference>
<organism evidence="2 3">
    <name type="scientific">Mythimna separata</name>
    <name type="common">Oriental armyworm</name>
    <name type="synonym">Pseudaletia separata</name>
    <dbReference type="NCBI Taxonomy" id="271217"/>
    <lineage>
        <taxon>Eukaryota</taxon>
        <taxon>Metazoa</taxon>
        <taxon>Ecdysozoa</taxon>
        <taxon>Arthropoda</taxon>
        <taxon>Hexapoda</taxon>
        <taxon>Insecta</taxon>
        <taxon>Pterygota</taxon>
        <taxon>Neoptera</taxon>
        <taxon>Endopterygota</taxon>
        <taxon>Lepidoptera</taxon>
        <taxon>Glossata</taxon>
        <taxon>Ditrysia</taxon>
        <taxon>Noctuoidea</taxon>
        <taxon>Noctuidae</taxon>
        <taxon>Noctuinae</taxon>
        <taxon>Hadenini</taxon>
        <taxon>Mythimna</taxon>
    </lineage>
</organism>
<evidence type="ECO:0000313" key="2">
    <source>
        <dbReference type="EMBL" id="KAJ8709233.1"/>
    </source>
</evidence>
<evidence type="ECO:0000256" key="1">
    <source>
        <dbReference type="ARBA" id="ARBA00022729"/>
    </source>
</evidence>
<dbReference type="InterPro" id="IPR042046">
    <property type="entry name" value="Lipoprotein_11_N"/>
</dbReference>
<dbReference type="EMBL" id="JARGEI010000024">
    <property type="protein sequence ID" value="KAJ8709233.1"/>
    <property type="molecule type" value="Genomic_DNA"/>
</dbReference>
<comment type="caution">
    <text evidence="2">The sequence shown here is derived from an EMBL/GenBank/DDBJ whole genome shotgun (WGS) entry which is preliminary data.</text>
</comment>
<protein>
    <submittedName>
        <fullName evidence="2">Uncharacterized protein</fullName>
    </submittedName>
</protein>
<dbReference type="GO" id="GO:0005576">
    <property type="term" value="C:extracellular region"/>
    <property type="evidence" value="ECO:0007669"/>
    <property type="project" value="InterPro"/>
</dbReference>
<dbReference type="Gene3D" id="2.80.10.50">
    <property type="match status" value="1"/>
</dbReference>
<dbReference type="AlphaFoldDB" id="A0AAD7YAW1"/>
<name>A0AAD7YAW1_MYTSE</name>
<dbReference type="Proteomes" id="UP001231518">
    <property type="component" value="Chromosome 22"/>
</dbReference>
<proteinExistence type="predicted"/>
<accession>A0AAD7YAW1</accession>